<comment type="caution">
    <text evidence="1">The sequence shown here is derived from an EMBL/GenBank/DDBJ whole genome shotgun (WGS) entry which is preliminary data.</text>
</comment>
<proteinExistence type="predicted"/>
<name>X0TTE4_9ZZZZ</name>
<dbReference type="EMBL" id="BARS01013405">
    <property type="protein sequence ID" value="GAF96454.1"/>
    <property type="molecule type" value="Genomic_DNA"/>
</dbReference>
<evidence type="ECO:0000313" key="1">
    <source>
        <dbReference type="EMBL" id="GAF96454.1"/>
    </source>
</evidence>
<feature type="non-terminal residue" evidence="1">
    <location>
        <position position="1"/>
    </location>
</feature>
<gene>
    <name evidence="1" type="ORF">S01H1_23299</name>
</gene>
<sequence length="56" mass="6386">QWRRQLLGSAEAIFGRKQTSGEDRRIAKLATENQRMKNVVAEITAENLDLKKTLSD</sequence>
<organism evidence="1">
    <name type="scientific">marine sediment metagenome</name>
    <dbReference type="NCBI Taxonomy" id="412755"/>
    <lineage>
        <taxon>unclassified sequences</taxon>
        <taxon>metagenomes</taxon>
        <taxon>ecological metagenomes</taxon>
    </lineage>
</organism>
<dbReference type="AlphaFoldDB" id="X0TTE4"/>
<protein>
    <submittedName>
        <fullName evidence="1">Uncharacterized protein</fullName>
    </submittedName>
</protein>
<reference evidence="1" key="1">
    <citation type="journal article" date="2014" name="Front. Microbiol.">
        <title>High frequency of phylogenetically diverse reductive dehalogenase-homologous genes in deep subseafloor sedimentary metagenomes.</title>
        <authorList>
            <person name="Kawai M."/>
            <person name="Futagami T."/>
            <person name="Toyoda A."/>
            <person name="Takaki Y."/>
            <person name="Nishi S."/>
            <person name="Hori S."/>
            <person name="Arai W."/>
            <person name="Tsubouchi T."/>
            <person name="Morono Y."/>
            <person name="Uchiyama I."/>
            <person name="Ito T."/>
            <person name="Fujiyama A."/>
            <person name="Inagaki F."/>
            <person name="Takami H."/>
        </authorList>
    </citation>
    <scope>NUCLEOTIDE SEQUENCE</scope>
    <source>
        <strain evidence="1">Expedition CK06-06</strain>
    </source>
</reference>
<accession>X0TTE4</accession>